<evidence type="ECO:0000256" key="5">
    <source>
        <dbReference type="ARBA" id="ARBA00023136"/>
    </source>
</evidence>
<comment type="caution">
    <text evidence="7">The sequence shown here is derived from an EMBL/GenBank/DDBJ whole genome shotgun (WGS) entry which is preliminary data.</text>
</comment>
<feature type="transmembrane region" description="Helical" evidence="6">
    <location>
        <begin position="34"/>
        <end position="57"/>
    </location>
</feature>
<comment type="subcellular location">
    <subcellularLocation>
        <location evidence="6">Cell membrane</location>
        <topology evidence="6">Multi-pass membrane protein</topology>
    </subcellularLocation>
    <subcellularLocation>
        <location evidence="1">Membrane</location>
        <topology evidence="1">Multi-pass membrane protein</topology>
    </subcellularLocation>
</comment>
<dbReference type="EMBL" id="LHUG01000015">
    <property type="protein sequence ID" value="PAA99869.1"/>
    <property type="molecule type" value="Genomic_DNA"/>
</dbReference>
<keyword evidence="4 6" id="KW-1133">Transmembrane helix</keyword>
<feature type="transmembrane region" description="Helical" evidence="6">
    <location>
        <begin position="176"/>
        <end position="201"/>
    </location>
</feature>
<feature type="transmembrane region" description="Helical" evidence="6">
    <location>
        <begin position="237"/>
        <end position="255"/>
    </location>
</feature>
<reference evidence="7 9" key="1">
    <citation type="submission" date="2014-12" db="EMBL/GenBank/DDBJ databases">
        <title>Draft genome sequences of 29 type strains of Enterococci.</title>
        <authorList>
            <person name="Zhong Z."/>
            <person name="Sun Z."/>
            <person name="Liu W."/>
            <person name="Zhang W."/>
            <person name="Zhang H."/>
        </authorList>
    </citation>
    <scope>NUCLEOTIDE SEQUENCE [LARGE SCALE GENOMIC DNA]</scope>
    <source>
        <strain evidence="7 9">DSM 21207</strain>
    </source>
</reference>
<evidence type="ECO:0000256" key="3">
    <source>
        <dbReference type="ARBA" id="ARBA00022692"/>
    </source>
</evidence>
<evidence type="ECO:0000313" key="9">
    <source>
        <dbReference type="Proteomes" id="UP000182835"/>
    </source>
</evidence>
<comment type="similarity">
    <text evidence="2 6">Belongs to the 4-toluene sulfonate uptake permease (TSUP) (TC 2.A.102) family.</text>
</comment>
<feature type="transmembrane region" description="Helical" evidence="6">
    <location>
        <begin position="208"/>
        <end position="231"/>
    </location>
</feature>
<evidence type="ECO:0000313" key="10">
    <source>
        <dbReference type="Proteomes" id="UP000216797"/>
    </source>
</evidence>
<gene>
    <name evidence="8" type="ORF">AKL21_12250</name>
    <name evidence="7" type="ORF">RU96_GL001369</name>
</gene>
<dbReference type="RefSeq" id="WP_010746350.1">
    <property type="nucleotide sequence ID" value="NZ_JBHLVQ010000037.1"/>
</dbReference>
<dbReference type="AlphaFoldDB" id="A0A1L8R309"/>
<dbReference type="Proteomes" id="UP000216797">
    <property type="component" value="Unassembled WGS sequence"/>
</dbReference>
<feature type="transmembrane region" description="Helical" evidence="6">
    <location>
        <begin position="7"/>
        <end position="28"/>
    </location>
</feature>
<dbReference type="InterPro" id="IPR002781">
    <property type="entry name" value="TM_pro_TauE-like"/>
</dbReference>
<name>A0A1L8R309_9ENTE</name>
<evidence type="ECO:0000256" key="6">
    <source>
        <dbReference type="RuleBase" id="RU363041"/>
    </source>
</evidence>
<dbReference type="PANTHER" id="PTHR43701">
    <property type="entry name" value="MEMBRANE TRANSPORTER PROTEIN MJ0441-RELATED"/>
    <property type="match status" value="1"/>
</dbReference>
<dbReference type="EMBL" id="JXKG01000024">
    <property type="protein sequence ID" value="OJG14153.1"/>
    <property type="molecule type" value="Genomic_DNA"/>
</dbReference>
<evidence type="ECO:0000313" key="8">
    <source>
        <dbReference type="EMBL" id="PAA99869.1"/>
    </source>
</evidence>
<dbReference type="InterPro" id="IPR051598">
    <property type="entry name" value="TSUP/Inactive_protease-like"/>
</dbReference>
<dbReference type="Pfam" id="PF01925">
    <property type="entry name" value="TauE"/>
    <property type="match status" value="1"/>
</dbReference>
<evidence type="ECO:0000313" key="7">
    <source>
        <dbReference type="EMBL" id="OJG14153.1"/>
    </source>
</evidence>
<keyword evidence="6" id="KW-1003">Cell membrane</keyword>
<feature type="transmembrane region" description="Helical" evidence="6">
    <location>
        <begin position="104"/>
        <end position="124"/>
    </location>
</feature>
<protein>
    <recommendedName>
        <fullName evidence="6">Probable membrane transporter protein</fullName>
    </recommendedName>
</protein>
<accession>A0A1L8R309</accession>
<keyword evidence="5 6" id="KW-0472">Membrane</keyword>
<proteinExistence type="inferred from homology"/>
<dbReference type="STRING" id="317010.RU96_GL001369"/>
<evidence type="ECO:0000256" key="2">
    <source>
        <dbReference type="ARBA" id="ARBA00009142"/>
    </source>
</evidence>
<organism evidence="7 9">
    <name type="scientific">Enterococcus canintestini</name>
    <dbReference type="NCBI Taxonomy" id="317010"/>
    <lineage>
        <taxon>Bacteria</taxon>
        <taxon>Bacillati</taxon>
        <taxon>Bacillota</taxon>
        <taxon>Bacilli</taxon>
        <taxon>Lactobacillales</taxon>
        <taxon>Enterococcaceae</taxon>
        <taxon>Enterococcus</taxon>
    </lineage>
</organism>
<dbReference type="OrthoDB" id="3181470at2"/>
<feature type="transmembrane region" description="Helical" evidence="6">
    <location>
        <begin position="136"/>
        <end position="156"/>
    </location>
</feature>
<keyword evidence="3 6" id="KW-0812">Transmembrane</keyword>
<dbReference type="Proteomes" id="UP000182835">
    <property type="component" value="Unassembled WGS sequence"/>
</dbReference>
<sequence length="258" mass="28122">MIGVIYFIVIVLANTIGSVSGMGGGVLIKPIFDFIGAHSVAAISFYSTVAVFTMSLVSTARQLASGRKINWQIVLWVSGGAILGGILGNVVFDQLLLLFQNEDQVQMVQIFLTVVMLLFAFFYTKYDWPGFQLKKDFWYCFCGLVLGFLASLLGIGGGPINVSLLMLMFALPIKEATVYSICTIFFSQLAKIVTIAGITGFGLYDLKILWFVIPAAIVGGLLGAWASTILSPQKVTIIFQMVILLVLVINLYNGYQLL</sequence>
<dbReference type="PANTHER" id="PTHR43701:SF2">
    <property type="entry name" value="MEMBRANE TRANSPORTER PROTEIN YJNA-RELATED"/>
    <property type="match status" value="1"/>
</dbReference>
<dbReference type="GO" id="GO:0005886">
    <property type="term" value="C:plasma membrane"/>
    <property type="evidence" value="ECO:0007669"/>
    <property type="project" value="UniProtKB-SubCell"/>
</dbReference>
<evidence type="ECO:0000256" key="1">
    <source>
        <dbReference type="ARBA" id="ARBA00004141"/>
    </source>
</evidence>
<reference evidence="8 10" key="2">
    <citation type="submission" date="2015-08" db="EMBL/GenBank/DDBJ databases">
        <title>Enterococcus genome sequence.</title>
        <authorList>
            <person name="Acedo J.Z."/>
            <person name="Vederas J.C."/>
        </authorList>
    </citation>
    <scope>NUCLEOTIDE SEQUENCE [LARGE SCALE GENOMIC DNA]</scope>
    <source>
        <strain evidence="8 10">49</strain>
    </source>
</reference>
<evidence type="ECO:0000256" key="4">
    <source>
        <dbReference type="ARBA" id="ARBA00022989"/>
    </source>
</evidence>
<keyword evidence="10" id="KW-1185">Reference proteome</keyword>
<feature type="transmembrane region" description="Helical" evidence="6">
    <location>
        <begin position="69"/>
        <end position="92"/>
    </location>
</feature>